<dbReference type="Gene3D" id="3.30.420.10">
    <property type="entry name" value="Ribonuclease H-like superfamily/Ribonuclease H"/>
    <property type="match status" value="1"/>
</dbReference>
<dbReference type="Pfam" id="PF05225">
    <property type="entry name" value="HTH_psq"/>
    <property type="match status" value="1"/>
</dbReference>
<dbReference type="Pfam" id="PF03221">
    <property type="entry name" value="HTH_Tnp_Tc5"/>
    <property type="match status" value="1"/>
</dbReference>
<dbReference type="GO" id="GO:0003677">
    <property type="term" value="F:DNA binding"/>
    <property type="evidence" value="ECO:0007669"/>
    <property type="project" value="UniProtKB-KW"/>
</dbReference>
<evidence type="ECO:0000256" key="1">
    <source>
        <dbReference type="ARBA" id="ARBA00004123"/>
    </source>
</evidence>
<feature type="region of interest" description="Disordered" evidence="4">
    <location>
        <begin position="745"/>
        <end position="823"/>
    </location>
</feature>
<evidence type="ECO:0000313" key="10">
    <source>
        <dbReference type="Proteomes" id="UP001374579"/>
    </source>
</evidence>
<evidence type="ECO:0000256" key="4">
    <source>
        <dbReference type="SAM" id="MobiDB-lite"/>
    </source>
</evidence>
<accession>A0AAN9GPI8</accession>
<evidence type="ECO:0000259" key="5">
    <source>
        <dbReference type="PROSITE" id="PS51253"/>
    </source>
</evidence>
<gene>
    <name evidence="9" type="ORF">V1264_000288</name>
    <name evidence="8" type="ORF">V1264_017293</name>
    <name evidence="6" type="ORF">V1264_023412</name>
    <name evidence="7" type="ORF">V1264_023535</name>
</gene>
<dbReference type="InterPro" id="IPR036397">
    <property type="entry name" value="RNaseH_sf"/>
</dbReference>
<organism evidence="9 10">
    <name type="scientific">Littorina saxatilis</name>
    <dbReference type="NCBI Taxonomy" id="31220"/>
    <lineage>
        <taxon>Eukaryota</taxon>
        <taxon>Metazoa</taxon>
        <taxon>Spiralia</taxon>
        <taxon>Lophotrochozoa</taxon>
        <taxon>Mollusca</taxon>
        <taxon>Gastropoda</taxon>
        <taxon>Caenogastropoda</taxon>
        <taxon>Littorinimorpha</taxon>
        <taxon>Littorinoidea</taxon>
        <taxon>Littorinidae</taxon>
        <taxon>Littorina</taxon>
    </lineage>
</organism>
<sequence length="876" mass="98551">MVRTYKRKTQWTSKPVQNMKDAVEAVKEGLSFREAARMFSVSKSSLGRAMSRGKISSLTSQCNTRQVFTNAEEQELVEYIIQASKYGFPIDSMTLRSLAFDLANKNLKVCPPSWTRNKRAGEDWVLAFRKRHPEISIRIPEAVSLARMMAFNRNNVDEFFKKLQHLYEKHTLTPDRIFNTDETALMTSLKPTKVLAQSGVKQVSQVVSQERGELVTMLAIVNAIGNSIPPCLIFPRVNFHDHMTINAPPGTKGLGSRSGGWMTKSLFVECLEHFTEHVNCSPDNKVLLILDNHESHISLAAINHCREKGVVLLSLPPHCTHRMQPLDVGVFGPLKTEYNKALSRWMYMHPGTRTTIHHVSTILGSAYPRAFRMENIISGFKATGIYPLDSEMFSKELAEEAESAHLQEQPQEPTCQQEQLPEPPHQQEQPPASPLQQEQPRASPLQQEQPPSPPISVEEVESSFSHAPADVRPHASVPKNSRKRKGRPLGSSRILTDTPEKNIIEENVSAKKKKAEKTASQSRKRAPSQPAKATARRSKTPRTVLQATYHQGSSVFNDRTRGRQCVGMATSAVAYAEIKDMSTWTKEDLDLVLLFGDYMYQKMLDDEEDNVQGYLQLSDIPAQINLFNKNFHVSRSAHACGVVGLGPSFSEAFSLSGAIKRAFDNFPSMILVLKETSVMIHKSTDSFWLFDSHSRNQNGMPSANGKGVLMKFQDLDDLLKFLTEMSKAISSGVVTFDSAGFQVTETDDQPEQQPPDQPEQQPPDHPEQQPPDQPEQQPPDQPEQQPPDQPEQQPPDQPEQQPPDQPEQQPPGQPEQQQLQPEHEDEDVVCMFCLESWGKSKPNEPWICCSVCNQWCHEQCGQIDDPTSYKCDFCLE</sequence>
<dbReference type="AlphaFoldDB" id="A0AAN9GPI8"/>
<name>A0AAN9GPI8_9CAEN</name>
<feature type="compositionally biased region" description="Pro residues" evidence="4">
    <location>
        <begin position="768"/>
        <end position="813"/>
    </location>
</feature>
<evidence type="ECO:0000313" key="8">
    <source>
        <dbReference type="EMBL" id="KAK7105985.1"/>
    </source>
</evidence>
<dbReference type="Pfam" id="PF03184">
    <property type="entry name" value="DDE_1"/>
    <property type="match status" value="1"/>
</dbReference>
<keyword evidence="10" id="KW-1185">Reference proteome</keyword>
<dbReference type="SUPFAM" id="SSF54001">
    <property type="entry name" value="Cysteine proteinases"/>
    <property type="match status" value="1"/>
</dbReference>
<dbReference type="PANTHER" id="PTHR19303:SF74">
    <property type="entry name" value="POGO TRANSPOSABLE ELEMENT WITH KRAB DOMAIN"/>
    <property type="match status" value="1"/>
</dbReference>
<dbReference type="Gene3D" id="3.90.70.120">
    <property type="match status" value="1"/>
</dbReference>
<dbReference type="EMBL" id="JBAMIC010000007">
    <property type="protein sequence ID" value="KAK7105985.1"/>
    <property type="molecule type" value="Genomic_DNA"/>
</dbReference>
<keyword evidence="3" id="KW-0539">Nucleus</keyword>
<comment type="caution">
    <text evidence="9">The sequence shown here is derived from an EMBL/GenBank/DDBJ whole genome shotgun (WGS) entry which is preliminary data.</text>
</comment>
<dbReference type="GO" id="GO:0005634">
    <property type="term" value="C:nucleus"/>
    <property type="evidence" value="ECO:0007669"/>
    <property type="project" value="UniProtKB-SubCell"/>
</dbReference>
<dbReference type="EMBL" id="JBAMIC010000011">
    <property type="protein sequence ID" value="KAK7100456.1"/>
    <property type="molecule type" value="Genomic_DNA"/>
</dbReference>
<dbReference type="InterPro" id="IPR007889">
    <property type="entry name" value="HTH_Psq"/>
</dbReference>
<comment type="subcellular location">
    <subcellularLocation>
        <location evidence="1">Nucleus</location>
    </subcellularLocation>
</comment>
<dbReference type="PANTHER" id="PTHR19303">
    <property type="entry name" value="TRANSPOSON"/>
    <property type="match status" value="1"/>
</dbReference>
<dbReference type="InterPro" id="IPR006600">
    <property type="entry name" value="HTH_CenpB_DNA-bd_dom"/>
</dbReference>
<feature type="compositionally biased region" description="Low complexity" evidence="4">
    <location>
        <begin position="407"/>
        <end position="430"/>
    </location>
</feature>
<feature type="domain" description="HTH CENPB-type" evidence="5">
    <location>
        <begin position="60"/>
        <end position="138"/>
    </location>
</feature>
<keyword evidence="2" id="KW-0238">DNA-binding</keyword>
<dbReference type="InterPro" id="IPR050863">
    <property type="entry name" value="CenT-Element_Derived"/>
</dbReference>
<evidence type="ECO:0000313" key="9">
    <source>
        <dbReference type="EMBL" id="KAK7114185.1"/>
    </source>
</evidence>
<evidence type="ECO:0000313" key="7">
    <source>
        <dbReference type="EMBL" id="KAK7100615.1"/>
    </source>
</evidence>
<dbReference type="InterPro" id="IPR004875">
    <property type="entry name" value="DDE_SF_endonuclease_dom"/>
</dbReference>
<dbReference type="PROSITE" id="PS51253">
    <property type="entry name" value="HTH_CENPB"/>
    <property type="match status" value="1"/>
</dbReference>
<evidence type="ECO:0000313" key="6">
    <source>
        <dbReference type="EMBL" id="KAK7100456.1"/>
    </source>
</evidence>
<feature type="region of interest" description="Disordered" evidence="4">
    <location>
        <begin position="399"/>
        <end position="543"/>
    </location>
</feature>
<reference evidence="9 10" key="1">
    <citation type="submission" date="2024-02" db="EMBL/GenBank/DDBJ databases">
        <title>Chromosome-scale genome assembly of the rough periwinkle Littorina saxatilis.</title>
        <authorList>
            <person name="De Jode A."/>
            <person name="Faria R."/>
            <person name="Formenti G."/>
            <person name="Sims Y."/>
            <person name="Smith T.P."/>
            <person name="Tracey A."/>
            <person name="Wood J.M.D."/>
            <person name="Zagrodzka Z.B."/>
            <person name="Johannesson K."/>
            <person name="Butlin R.K."/>
            <person name="Leder E.H."/>
        </authorList>
    </citation>
    <scope>NUCLEOTIDE SEQUENCE [LARGE SCALE GENOMIC DNA]</scope>
    <source>
        <strain evidence="9">Snail1</strain>
        <tissue evidence="9">Muscle</tissue>
    </source>
</reference>
<evidence type="ECO:0000256" key="2">
    <source>
        <dbReference type="ARBA" id="ARBA00023125"/>
    </source>
</evidence>
<dbReference type="EMBL" id="JBAMIC010000011">
    <property type="protein sequence ID" value="KAK7100615.1"/>
    <property type="molecule type" value="Genomic_DNA"/>
</dbReference>
<proteinExistence type="predicted"/>
<dbReference type="EMBL" id="JBAMIC010000001">
    <property type="protein sequence ID" value="KAK7114185.1"/>
    <property type="molecule type" value="Genomic_DNA"/>
</dbReference>
<dbReference type="Proteomes" id="UP001374579">
    <property type="component" value="Unassembled WGS sequence"/>
</dbReference>
<protein>
    <recommendedName>
        <fullName evidence="5">HTH CENPB-type domain-containing protein</fullName>
    </recommendedName>
</protein>
<evidence type="ECO:0000256" key="3">
    <source>
        <dbReference type="ARBA" id="ARBA00023242"/>
    </source>
</evidence>
<dbReference type="InterPro" id="IPR038765">
    <property type="entry name" value="Papain-like_cys_pep_sf"/>
</dbReference>
<feature type="compositionally biased region" description="Pro residues" evidence="4">
    <location>
        <begin position="752"/>
        <end position="761"/>
    </location>
</feature>